<evidence type="ECO:0000313" key="3">
    <source>
        <dbReference type="Proteomes" id="UP000680638"/>
    </source>
</evidence>
<organism evidence="2 3">
    <name type="scientific">Paenibacillus cookii</name>
    <dbReference type="NCBI Taxonomy" id="157839"/>
    <lineage>
        <taxon>Bacteria</taxon>
        <taxon>Bacillati</taxon>
        <taxon>Bacillota</taxon>
        <taxon>Bacilli</taxon>
        <taxon>Bacillales</taxon>
        <taxon>Paenibacillaceae</taxon>
        <taxon>Paenibacillus</taxon>
    </lineage>
</organism>
<protein>
    <submittedName>
        <fullName evidence="2">Uncharacterized protein</fullName>
    </submittedName>
</protein>
<sequence>MKQRTTKSAKSGQTRQAAPVMGGRVTWSRKPMTQVVMNKKAEQRRTWCRKGTDDGAFLFVS</sequence>
<feature type="region of interest" description="Disordered" evidence="1">
    <location>
        <begin position="1"/>
        <end position="26"/>
    </location>
</feature>
<comment type="caution">
    <text evidence="2">The sequence shown here is derived from an EMBL/GenBank/DDBJ whole genome shotgun (WGS) entry which is preliminary data.</text>
</comment>
<accession>A0ABQ4LVX4</accession>
<evidence type="ECO:0000256" key="1">
    <source>
        <dbReference type="SAM" id="MobiDB-lite"/>
    </source>
</evidence>
<dbReference type="Proteomes" id="UP000680638">
    <property type="component" value="Unassembled WGS sequence"/>
</dbReference>
<keyword evidence="3" id="KW-1185">Reference proteome</keyword>
<dbReference type="EMBL" id="BORW01000009">
    <property type="protein sequence ID" value="GIO67420.1"/>
    <property type="molecule type" value="Genomic_DNA"/>
</dbReference>
<gene>
    <name evidence="2" type="ORF">J21TS3_22410</name>
</gene>
<reference evidence="2 3" key="1">
    <citation type="submission" date="2021-03" db="EMBL/GenBank/DDBJ databases">
        <title>Antimicrobial resistance genes in bacteria isolated from Japanese honey, and their potential for conferring macrolide and lincosamide resistance in the American foulbrood pathogen Paenibacillus larvae.</title>
        <authorList>
            <person name="Okamoto M."/>
            <person name="Kumagai M."/>
            <person name="Kanamori H."/>
            <person name="Takamatsu D."/>
        </authorList>
    </citation>
    <scope>NUCLEOTIDE SEQUENCE [LARGE SCALE GENOMIC DNA]</scope>
    <source>
        <strain evidence="2 3">J21TS3</strain>
    </source>
</reference>
<dbReference type="RefSeq" id="WP_036709785.1">
    <property type="nucleotide sequence ID" value="NZ_BORW01000009.1"/>
</dbReference>
<name>A0ABQ4LVX4_9BACL</name>
<evidence type="ECO:0000313" key="2">
    <source>
        <dbReference type="EMBL" id="GIO67420.1"/>
    </source>
</evidence>
<proteinExistence type="predicted"/>